<keyword evidence="2" id="KW-0479">Metal-binding</keyword>
<evidence type="ECO:0000256" key="5">
    <source>
        <dbReference type="ARBA" id="ARBA00023242"/>
    </source>
</evidence>
<evidence type="ECO:0000313" key="9">
    <source>
        <dbReference type="Proteomes" id="UP001163850"/>
    </source>
</evidence>
<dbReference type="GO" id="GO:0008270">
    <property type="term" value="F:zinc ion binding"/>
    <property type="evidence" value="ECO:0007669"/>
    <property type="project" value="InterPro"/>
</dbReference>
<protein>
    <recommendedName>
        <fullName evidence="7">Zn(2)-C6 fungal-type domain-containing protein</fullName>
    </recommendedName>
</protein>
<dbReference type="PROSITE" id="PS50048">
    <property type="entry name" value="ZN2_CY6_FUNGAL_2"/>
    <property type="match status" value="1"/>
</dbReference>
<dbReference type="InterPro" id="IPR050815">
    <property type="entry name" value="TF_fung"/>
</dbReference>
<dbReference type="SUPFAM" id="SSF57701">
    <property type="entry name" value="Zn2/Cys6 DNA-binding domain"/>
    <property type="match status" value="1"/>
</dbReference>
<comment type="caution">
    <text evidence="8">The sequence shown here is derived from an EMBL/GenBank/DDBJ whole genome shotgun (WGS) entry which is preliminary data.</text>
</comment>
<dbReference type="CDD" id="cd12148">
    <property type="entry name" value="fungal_TF_MHR"/>
    <property type="match status" value="1"/>
</dbReference>
<reference evidence="8" key="1">
    <citation type="submission" date="2022-08" db="EMBL/GenBank/DDBJ databases">
        <authorList>
            <consortium name="DOE Joint Genome Institute"/>
            <person name="Min B."/>
            <person name="Riley R."/>
            <person name="Sierra-Patev S."/>
            <person name="Naranjo-Ortiz M."/>
            <person name="Looney B."/>
            <person name="Konkel Z."/>
            <person name="Slot J.C."/>
            <person name="Sakamoto Y."/>
            <person name="Steenwyk J.L."/>
            <person name="Rokas A."/>
            <person name="Carro J."/>
            <person name="Camarero S."/>
            <person name="Ferreira P."/>
            <person name="Molpeceres G."/>
            <person name="Ruiz-Duenas F.J."/>
            <person name="Serrano A."/>
            <person name="Henrissat B."/>
            <person name="Drula E."/>
            <person name="Hughes K.W."/>
            <person name="Mata J.L."/>
            <person name="Ishikawa N.K."/>
            <person name="Vargas-Isla R."/>
            <person name="Ushijima S."/>
            <person name="Smith C.A."/>
            <person name="Ahrendt S."/>
            <person name="Andreopoulos W."/>
            <person name="He G."/>
            <person name="Labutti K."/>
            <person name="Lipzen A."/>
            <person name="Ng V."/>
            <person name="Sandor L."/>
            <person name="Barry K."/>
            <person name="Martinez A.T."/>
            <person name="Xiao Y."/>
            <person name="Gibbons J.G."/>
            <person name="Terashima K."/>
            <person name="Hibbett D.S."/>
            <person name="Grigoriev I.V."/>
        </authorList>
    </citation>
    <scope>NUCLEOTIDE SEQUENCE</scope>
    <source>
        <strain evidence="8">TFB7829</strain>
    </source>
</reference>
<dbReference type="PANTHER" id="PTHR47338:SF29">
    <property type="entry name" value="ZN(2)-C6 FUNGAL-TYPE DOMAIN-CONTAINING PROTEIN"/>
    <property type="match status" value="1"/>
</dbReference>
<evidence type="ECO:0000256" key="6">
    <source>
        <dbReference type="SAM" id="MobiDB-lite"/>
    </source>
</evidence>
<keyword evidence="3" id="KW-0805">Transcription regulation</keyword>
<proteinExistence type="predicted"/>
<evidence type="ECO:0000256" key="3">
    <source>
        <dbReference type="ARBA" id="ARBA00023015"/>
    </source>
</evidence>
<keyword evidence="5" id="KW-0539">Nucleus</keyword>
<gene>
    <name evidence="8" type="ORF">F5890DRAFT_415366</name>
</gene>
<evidence type="ECO:0000259" key="7">
    <source>
        <dbReference type="PROSITE" id="PS50048"/>
    </source>
</evidence>
<dbReference type="GO" id="GO:0005634">
    <property type="term" value="C:nucleus"/>
    <property type="evidence" value="ECO:0007669"/>
    <property type="project" value="UniProtKB-SubCell"/>
</dbReference>
<comment type="subcellular location">
    <subcellularLocation>
        <location evidence="1">Nucleus</location>
    </subcellularLocation>
</comment>
<evidence type="ECO:0000256" key="4">
    <source>
        <dbReference type="ARBA" id="ARBA00023163"/>
    </source>
</evidence>
<dbReference type="InterPro" id="IPR036864">
    <property type="entry name" value="Zn2-C6_fun-type_DNA-bd_sf"/>
</dbReference>
<dbReference type="SMART" id="SM00066">
    <property type="entry name" value="GAL4"/>
    <property type="match status" value="1"/>
</dbReference>
<feature type="region of interest" description="Disordered" evidence="6">
    <location>
        <begin position="21"/>
        <end position="45"/>
    </location>
</feature>
<sequence>MCGNDCNQHILAHLLLQMKLHSQRSTSSTPPPRSERGPYSTSSRGRACASCRRRKVKCDGVKPTCSQCLRLPTSELTENKVCEYSDPKLRRTEEQDLKDNIKTLEARIRELETSSDASAVRLHSPYQVERCYPENVLGPPLQDVNLPSPRLLEVFFRHATELGFFLHIPRFRYAVMLPVDSPGRPCQGLISAVLLLGSSLTKEYTPEFNFHSNPLFVSDDGVSGATTNPQEALYLSQAQTGIAGILLSSHPDRIVHGIQAELLLSIYLLRQGRILEGKYHLSAATSIAFGAKLHKIHSSNRDRDMLTSAALPWVVNTPSPPCQSAFHLNVGSEALLSSPPDSISEGERINAFWTVVTMSNCWALAADSSPNFILERYIENIDTPWPMDIEEYGQNSNSEHPDSATVAKFLQSQQRPSCTPRDTGDREYSALEMCAQASILLSRAATVALAYQPNMSSSVAAKFTTSFLDLDRLIDHFKATRLHISSSNQSSSVGPNDSRKSMHFSAHMIAHLATIVLHNKVATMTPTSDSLTYSVPSDSGQKRLEAAETIAELCRNRWSLKAGKLRESGRSVSANPDPDPNPFLGCLWLAVGQVLIEEIGLVRIISNGNRLLDPEESDSDRVSTSEREAELLDKLDCIFESAQLSRAYHSPLANYLFEKLQKIYRSRLQVGGTSNNT</sequence>
<dbReference type="EMBL" id="MU802075">
    <property type="protein sequence ID" value="KAJ3982150.1"/>
    <property type="molecule type" value="Genomic_DNA"/>
</dbReference>
<dbReference type="Gene3D" id="4.10.240.10">
    <property type="entry name" value="Zn(2)-C6 fungal-type DNA-binding domain"/>
    <property type="match status" value="1"/>
</dbReference>
<organism evidence="8 9">
    <name type="scientific">Lentinula detonsa</name>
    <dbReference type="NCBI Taxonomy" id="2804962"/>
    <lineage>
        <taxon>Eukaryota</taxon>
        <taxon>Fungi</taxon>
        <taxon>Dikarya</taxon>
        <taxon>Basidiomycota</taxon>
        <taxon>Agaricomycotina</taxon>
        <taxon>Agaricomycetes</taxon>
        <taxon>Agaricomycetidae</taxon>
        <taxon>Agaricales</taxon>
        <taxon>Marasmiineae</taxon>
        <taxon>Omphalotaceae</taxon>
        <taxon>Lentinula</taxon>
    </lineage>
</organism>
<dbReference type="GO" id="GO:0000981">
    <property type="term" value="F:DNA-binding transcription factor activity, RNA polymerase II-specific"/>
    <property type="evidence" value="ECO:0007669"/>
    <property type="project" value="InterPro"/>
</dbReference>
<dbReference type="Pfam" id="PF00172">
    <property type="entry name" value="Zn_clus"/>
    <property type="match status" value="1"/>
</dbReference>
<dbReference type="Proteomes" id="UP001163850">
    <property type="component" value="Unassembled WGS sequence"/>
</dbReference>
<keyword evidence="4" id="KW-0804">Transcription</keyword>
<dbReference type="CDD" id="cd00067">
    <property type="entry name" value="GAL4"/>
    <property type="match status" value="1"/>
</dbReference>
<evidence type="ECO:0000313" key="8">
    <source>
        <dbReference type="EMBL" id="KAJ3982150.1"/>
    </source>
</evidence>
<evidence type="ECO:0000256" key="1">
    <source>
        <dbReference type="ARBA" id="ARBA00004123"/>
    </source>
</evidence>
<name>A0AA38UPY1_9AGAR</name>
<dbReference type="InterPro" id="IPR001138">
    <property type="entry name" value="Zn2Cys6_DnaBD"/>
</dbReference>
<dbReference type="PANTHER" id="PTHR47338">
    <property type="entry name" value="ZN(II)2CYS6 TRANSCRIPTION FACTOR (EUROFUNG)-RELATED"/>
    <property type="match status" value="1"/>
</dbReference>
<feature type="domain" description="Zn(2)-C6 fungal-type" evidence="7">
    <location>
        <begin position="47"/>
        <end position="84"/>
    </location>
</feature>
<accession>A0AA38UPY1</accession>
<dbReference type="AlphaFoldDB" id="A0AA38UPY1"/>
<evidence type="ECO:0000256" key="2">
    <source>
        <dbReference type="ARBA" id="ARBA00022723"/>
    </source>
</evidence>